<evidence type="ECO:0000256" key="2">
    <source>
        <dbReference type="ARBA" id="ARBA00004286"/>
    </source>
</evidence>
<comment type="subcellular location">
    <subcellularLocation>
        <location evidence="2">Chromosome</location>
    </subcellularLocation>
    <subcellularLocation>
        <location evidence="1">Nucleus</location>
    </subcellularLocation>
</comment>
<feature type="region of interest" description="Disordered" evidence="6">
    <location>
        <begin position="476"/>
        <end position="523"/>
    </location>
</feature>
<evidence type="ECO:0000313" key="11">
    <source>
        <dbReference type="Proteomes" id="UP000274756"/>
    </source>
</evidence>
<feature type="domain" description="Rad21/Rec8-like protein C-terminal eukaryotic" evidence="7">
    <location>
        <begin position="545"/>
        <end position="594"/>
    </location>
</feature>
<dbReference type="SUPFAM" id="SSF46785">
    <property type="entry name" value="Winged helix' DNA-binding domain"/>
    <property type="match status" value="1"/>
</dbReference>
<keyword evidence="5" id="KW-0539">Nucleus</keyword>
<evidence type="ECO:0000313" key="10">
    <source>
        <dbReference type="Proteomes" id="UP000038040"/>
    </source>
</evidence>
<comment type="similarity">
    <text evidence="3">Belongs to the rad21 family.</text>
</comment>
<evidence type="ECO:0000256" key="5">
    <source>
        <dbReference type="ARBA" id="ARBA00023242"/>
    </source>
</evidence>
<dbReference type="GO" id="GO:0005634">
    <property type="term" value="C:nucleus"/>
    <property type="evidence" value="ECO:0007669"/>
    <property type="project" value="UniProtKB-SubCell"/>
</dbReference>
<evidence type="ECO:0000313" key="12">
    <source>
        <dbReference type="WBParaSite" id="DME_0000545301-mRNA-1"/>
    </source>
</evidence>
<organism evidence="10 12">
    <name type="scientific">Dracunculus medinensis</name>
    <name type="common">Guinea worm</name>
    <dbReference type="NCBI Taxonomy" id="318479"/>
    <lineage>
        <taxon>Eukaryota</taxon>
        <taxon>Metazoa</taxon>
        <taxon>Ecdysozoa</taxon>
        <taxon>Nematoda</taxon>
        <taxon>Chromadorea</taxon>
        <taxon>Rhabditida</taxon>
        <taxon>Spirurina</taxon>
        <taxon>Dracunculoidea</taxon>
        <taxon>Dracunculidae</taxon>
        <taxon>Dracunculus</taxon>
    </lineage>
</organism>
<dbReference type="GO" id="GO:0007062">
    <property type="term" value="P:sister chromatid cohesion"/>
    <property type="evidence" value="ECO:0007669"/>
    <property type="project" value="InterPro"/>
</dbReference>
<reference evidence="12" key="1">
    <citation type="submission" date="2017-02" db="UniProtKB">
        <authorList>
            <consortium name="WormBaseParasite"/>
        </authorList>
    </citation>
    <scope>IDENTIFICATION</scope>
</reference>
<dbReference type="PANTHER" id="PTHR12585">
    <property type="entry name" value="SCC1 / RAD21 FAMILY MEMBER"/>
    <property type="match status" value="1"/>
</dbReference>
<dbReference type="EMBL" id="UYYG01001178">
    <property type="protein sequence ID" value="VDN59279.1"/>
    <property type="molecule type" value="Genomic_DNA"/>
</dbReference>
<dbReference type="STRING" id="318479.A0A0N4UDN5"/>
<dbReference type="InterPro" id="IPR036390">
    <property type="entry name" value="WH_DNA-bd_sf"/>
</dbReference>
<dbReference type="OrthoDB" id="10071381at2759"/>
<dbReference type="InterPro" id="IPR023093">
    <property type="entry name" value="ScpA-like_C"/>
</dbReference>
<evidence type="ECO:0000256" key="1">
    <source>
        <dbReference type="ARBA" id="ARBA00004123"/>
    </source>
</evidence>
<feature type="domain" description="Rad21/Rec8-like protein N-terminal" evidence="8">
    <location>
        <begin position="4"/>
        <end position="107"/>
    </location>
</feature>
<evidence type="ECO:0000256" key="4">
    <source>
        <dbReference type="ARBA" id="ARBA00022454"/>
    </source>
</evidence>
<dbReference type="Gene3D" id="1.10.10.580">
    <property type="entry name" value="Structural maintenance of chromosome 1. Chain E"/>
    <property type="match status" value="1"/>
</dbReference>
<dbReference type="GO" id="GO:0008278">
    <property type="term" value="C:cohesin complex"/>
    <property type="evidence" value="ECO:0007669"/>
    <property type="project" value="InterPro"/>
</dbReference>
<dbReference type="InterPro" id="IPR006909">
    <property type="entry name" value="Rad21/Rec8_C_eu"/>
</dbReference>
<evidence type="ECO:0000313" key="9">
    <source>
        <dbReference type="EMBL" id="VDN59279.1"/>
    </source>
</evidence>
<dbReference type="PANTHER" id="PTHR12585:SF69">
    <property type="entry name" value="FI11703P"/>
    <property type="match status" value="1"/>
</dbReference>
<dbReference type="InterPro" id="IPR049589">
    <property type="entry name" value="NXP1_M-like"/>
</dbReference>
<evidence type="ECO:0000259" key="7">
    <source>
        <dbReference type="Pfam" id="PF04824"/>
    </source>
</evidence>
<feature type="compositionally biased region" description="Basic and acidic residues" evidence="6">
    <location>
        <begin position="494"/>
        <end position="509"/>
    </location>
</feature>
<dbReference type="Pfam" id="PF04824">
    <property type="entry name" value="Rad21_Rec8"/>
    <property type="match status" value="1"/>
</dbReference>
<evidence type="ECO:0000259" key="8">
    <source>
        <dbReference type="Pfam" id="PF04825"/>
    </source>
</evidence>
<proteinExistence type="inferred from homology"/>
<reference evidence="9 11" key="2">
    <citation type="submission" date="2018-11" db="EMBL/GenBank/DDBJ databases">
        <authorList>
            <consortium name="Pathogen Informatics"/>
        </authorList>
    </citation>
    <scope>NUCLEOTIDE SEQUENCE [LARGE SCALE GENOMIC DNA]</scope>
</reference>
<dbReference type="InterPro" id="IPR006910">
    <property type="entry name" value="Rad21_Rec8_N"/>
</dbReference>
<keyword evidence="11" id="KW-1185">Reference proteome</keyword>
<evidence type="ECO:0000256" key="6">
    <source>
        <dbReference type="SAM" id="MobiDB-lite"/>
    </source>
</evidence>
<dbReference type="WBParaSite" id="DME_0000545301-mRNA-1">
    <property type="protein sequence ID" value="DME_0000545301-mRNA-1"/>
    <property type="gene ID" value="DME_0000545301"/>
</dbReference>
<protein>
    <submittedName>
        <fullName evidence="12">Rad21_Rec8_N domain-containing protein</fullName>
    </submittedName>
</protein>
<dbReference type="GO" id="GO:0003682">
    <property type="term" value="F:chromatin binding"/>
    <property type="evidence" value="ECO:0007669"/>
    <property type="project" value="TreeGrafter"/>
</dbReference>
<name>A0A0N4UDN5_DRAME</name>
<dbReference type="AlphaFoldDB" id="A0A0N4UDN5"/>
<dbReference type="GO" id="GO:1990414">
    <property type="term" value="P:replication-born double-strand break repair via sister chromatid exchange"/>
    <property type="evidence" value="ECO:0007669"/>
    <property type="project" value="TreeGrafter"/>
</dbReference>
<accession>A0A0N4UDN5</accession>
<dbReference type="Proteomes" id="UP000274756">
    <property type="component" value="Unassembled WGS sequence"/>
</dbReference>
<sequence>MVGMFYAQFVLSKKGSLAKIWLAAHWEKKLSKAQIYETNVQDAVKEILQPTVKMALRTTGHLLLGIVRIYSRKAKYLLADCNEAFLKIKMAFRPGQIDIPDDERQAATSAINLPEVFHDFDAALPDFNDLDIQTHMQVNQSRIDDITLKEDLIPESTDIPFGGDFGGDDFGENSLAFFNNVEEPRDLSTSGIDRLEAIEGTGTTLEETQGGEKFQSTFTAKPIDIDVEEHFGMPVPDDDFGDFGTDHIIDDDIFNENELAKGIDAIEAPGAEKEIAMEIDDIAGTGIVGMTILSSVKGISSPLVSDSFALEPLDAAAVAMAGMEKAGRAKKKRKLIIDEQKNISGEEMKANMADFRDTLQPLDLAPPTKKLMKLREVGNVEYLFHNPGSPSLLAPAIVKLYRSHLMLRARNEGAITSDEIRRLLGMVDNVEVEGSIGFAVSYNYSDDHSDDFDDNGADMLSPVGSPIISGLVQEEEPPMQTDEIPQTSPNKDSFIVEKKKERRSRADRTADDDEGETEDEHRWTKRTQNVLVSISTKLKSSVDNQITLSDLLTKGSTRKTVAQKFYTLLVLKKWQAIDVCQDAPFGEIKITEGPCIGQFLSS</sequence>
<gene>
    <name evidence="9" type="ORF">DME_LOCUS9252</name>
</gene>
<dbReference type="Proteomes" id="UP000038040">
    <property type="component" value="Unplaced"/>
</dbReference>
<evidence type="ECO:0000256" key="3">
    <source>
        <dbReference type="ARBA" id="ARBA00009870"/>
    </source>
</evidence>
<dbReference type="CDD" id="cd21792">
    <property type="entry name" value="Rad21_Rec8_M_NXP1-like"/>
    <property type="match status" value="1"/>
</dbReference>
<dbReference type="InterPro" id="IPR039781">
    <property type="entry name" value="Rad21/Rec8-like"/>
</dbReference>
<keyword evidence="4" id="KW-0158">Chromosome</keyword>
<dbReference type="Pfam" id="PF04825">
    <property type="entry name" value="Rad21_Rec8_N"/>
    <property type="match status" value="1"/>
</dbReference>